<protein>
    <submittedName>
        <fullName evidence="2">Uncharacterized protein</fullName>
    </submittedName>
</protein>
<dbReference type="RefSeq" id="WP_207398170.1">
    <property type="nucleotide sequence ID" value="NZ_JABRWO010000011.1"/>
</dbReference>
<keyword evidence="1" id="KW-0812">Transmembrane</keyword>
<reference evidence="2 3" key="1">
    <citation type="submission" date="2020-05" db="EMBL/GenBank/DDBJ databases">
        <title>Bremerella alba sp. nov., a novel planctomycete isolated from the surface of the macroalga Fucus spiralis.</title>
        <authorList>
            <person name="Godinho O."/>
            <person name="Botelho R."/>
            <person name="Albuquerque L."/>
            <person name="Wiegand S."/>
            <person name="Da Costa M.S."/>
            <person name="Lobo-Da-Cunha A."/>
            <person name="Jogler C."/>
            <person name="Lage O.M."/>
        </authorList>
    </citation>
    <scope>NUCLEOTIDE SEQUENCE [LARGE SCALE GENOMIC DNA]</scope>
    <source>
        <strain evidence="2 3">FF15</strain>
    </source>
</reference>
<organism evidence="2 3">
    <name type="scientific">Bremerella alba</name>
    <dbReference type="NCBI Taxonomy" id="980252"/>
    <lineage>
        <taxon>Bacteria</taxon>
        <taxon>Pseudomonadati</taxon>
        <taxon>Planctomycetota</taxon>
        <taxon>Planctomycetia</taxon>
        <taxon>Pirellulales</taxon>
        <taxon>Pirellulaceae</taxon>
        <taxon>Bremerella</taxon>
    </lineage>
</organism>
<name>A0A7V8V8D0_9BACT</name>
<evidence type="ECO:0000256" key="1">
    <source>
        <dbReference type="SAM" id="Phobius"/>
    </source>
</evidence>
<keyword evidence="1" id="KW-0472">Membrane</keyword>
<feature type="transmembrane region" description="Helical" evidence="1">
    <location>
        <begin position="15"/>
        <end position="37"/>
    </location>
</feature>
<feature type="transmembrane region" description="Helical" evidence="1">
    <location>
        <begin position="43"/>
        <end position="65"/>
    </location>
</feature>
<keyword evidence="3" id="KW-1185">Reference proteome</keyword>
<proteinExistence type="predicted"/>
<keyword evidence="1" id="KW-1133">Transmembrane helix</keyword>
<dbReference type="AlphaFoldDB" id="A0A7V8V8D0"/>
<comment type="caution">
    <text evidence="2">The sequence shown here is derived from an EMBL/GenBank/DDBJ whole genome shotgun (WGS) entry which is preliminary data.</text>
</comment>
<evidence type="ECO:0000313" key="3">
    <source>
        <dbReference type="Proteomes" id="UP000551616"/>
    </source>
</evidence>
<sequence>MSANRNVEKRESNTYLFLWKLFGIATVGVIMLIISELVSGYDWILAVVNALGSTIVASAIITGFWELAAKRRFADELHSLAGIDESVRRAGIVDVTMKFRDLDWESFFQNHIRVSLFISYGQTWRNNCRELIKQFLSKEGNEMRIFLPDPNDDAVMTELGRRFGVSAEETSKRIKDSLEDFISMDPKNNLKGRLQLFFVKEIAPLATYYVFDNIAIIASYNHARDRQPVPAIVVKNGGDLYDYVIAEMNRISSEASQHTQTNE</sequence>
<dbReference type="Proteomes" id="UP000551616">
    <property type="component" value="Unassembled WGS sequence"/>
</dbReference>
<gene>
    <name evidence="2" type="ORF">HOV93_39670</name>
</gene>
<dbReference type="EMBL" id="JABRWO010000011">
    <property type="protein sequence ID" value="MBA2116775.1"/>
    <property type="molecule type" value="Genomic_DNA"/>
</dbReference>
<evidence type="ECO:0000313" key="2">
    <source>
        <dbReference type="EMBL" id="MBA2116775.1"/>
    </source>
</evidence>
<accession>A0A7V8V8D0</accession>